<reference evidence="12" key="1">
    <citation type="submission" date="2016-06" db="UniProtKB">
        <authorList>
            <consortium name="WormBaseParasite"/>
        </authorList>
    </citation>
    <scope>IDENTIFICATION</scope>
</reference>
<evidence type="ECO:0000256" key="3">
    <source>
        <dbReference type="ARBA" id="ARBA00017689"/>
    </source>
</evidence>
<proteinExistence type="inferred from homology"/>
<evidence type="ECO:0000256" key="5">
    <source>
        <dbReference type="ARBA" id="ARBA00022792"/>
    </source>
</evidence>
<comment type="similarity">
    <text evidence="2">Belongs to the COX20 family.</text>
</comment>
<evidence type="ECO:0000313" key="12">
    <source>
        <dbReference type="WBParaSite" id="SBAD_0000432101-mRNA-1"/>
    </source>
</evidence>
<evidence type="ECO:0000256" key="6">
    <source>
        <dbReference type="ARBA" id="ARBA00022989"/>
    </source>
</evidence>
<protein>
    <recommendedName>
        <fullName evidence="3">Cytochrome c oxidase assembly protein COX20, mitochondrial</fullName>
    </recommendedName>
</protein>
<keyword evidence="5" id="KW-0999">Mitochondrion inner membrane</keyword>
<sequence>MNPTEDDKRSLAILWKKVTRNHCFLDSVMYGVSSGMFSMLGVFAWTAKPTKSIRYGAWVYLLVSLVMYSRCEYYRITTERVIREVRQVLNEKRSRLVEEKEAEN</sequence>
<reference evidence="10 11" key="2">
    <citation type="submission" date="2018-11" db="EMBL/GenBank/DDBJ databases">
        <authorList>
            <consortium name="Pathogen Informatics"/>
        </authorList>
    </citation>
    <scope>NUCLEOTIDE SEQUENCE [LARGE SCALE GENOMIC DNA]</scope>
</reference>
<keyword evidence="11" id="KW-1185">Reference proteome</keyword>
<gene>
    <name evidence="10" type="ORF">SBAD_LOCUS4140</name>
</gene>
<evidence type="ECO:0000256" key="1">
    <source>
        <dbReference type="ARBA" id="ARBA00004273"/>
    </source>
</evidence>
<comment type="subcellular location">
    <subcellularLocation>
        <location evidence="1">Mitochondrion inner membrane</location>
    </subcellularLocation>
</comment>
<evidence type="ECO:0000256" key="9">
    <source>
        <dbReference type="SAM" id="Phobius"/>
    </source>
</evidence>
<keyword evidence="4 9" id="KW-0812">Transmembrane</keyword>
<name>A0A183IKJ4_9BILA</name>
<feature type="transmembrane region" description="Helical" evidence="9">
    <location>
        <begin position="53"/>
        <end position="71"/>
    </location>
</feature>
<evidence type="ECO:0000256" key="4">
    <source>
        <dbReference type="ARBA" id="ARBA00022692"/>
    </source>
</evidence>
<evidence type="ECO:0000313" key="10">
    <source>
        <dbReference type="EMBL" id="VDP03482.1"/>
    </source>
</evidence>
<dbReference type="InterPro" id="IPR022533">
    <property type="entry name" value="Cox20"/>
</dbReference>
<dbReference type="AlphaFoldDB" id="A0A183IKJ4"/>
<evidence type="ECO:0000256" key="8">
    <source>
        <dbReference type="ARBA" id="ARBA00023136"/>
    </source>
</evidence>
<feature type="transmembrane region" description="Helical" evidence="9">
    <location>
        <begin position="23"/>
        <end position="47"/>
    </location>
</feature>
<organism evidence="12">
    <name type="scientific">Soboliphyme baturini</name>
    <dbReference type="NCBI Taxonomy" id="241478"/>
    <lineage>
        <taxon>Eukaryota</taxon>
        <taxon>Metazoa</taxon>
        <taxon>Ecdysozoa</taxon>
        <taxon>Nematoda</taxon>
        <taxon>Enoplea</taxon>
        <taxon>Dorylaimia</taxon>
        <taxon>Dioctophymatida</taxon>
        <taxon>Dioctophymatoidea</taxon>
        <taxon>Soboliphymatidae</taxon>
        <taxon>Soboliphyme</taxon>
    </lineage>
</organism>
<keyword evidence="6 9" id="KW-1133">Transmembrane helix</keyword>
<accession>A0A183IKJ4</accession>
<dbReference type="WBParaSite" id="SBAD_0000432101-mRNA-1">
    <property type="protein sequence ID" value="SBAD_0000432101-mRNA-1"/>
    <property type="gene ID" value="SBAD_0000432101"/>
</dbReference>
<evidence type="ECO:0000256" key="7">
    <source>
        <dbReference type="ARBA" id="ARBA00023128"/>
    </source>
</evidence>
<dbReference type="EMBL" id="UZAM01008148">
    <property type="protein sequence ID" value="VDP03482.1"/>
    <property type="molecule type" value="Genomic_DNA"/>
</dbReference>
<dbReference type="Pfam" id="PF12597">
    <property type="entry name" value="Cox20"/>
    <property type="match status" value="1"/>
</dbReference>
<keyword evidence="8 9" id="KW-0472">Membrane</keyword>
<dbReference type="PANTHER" id="PTHR31586:SF1">
    <property type="entry name" value="CYTOCHROME C OXIDASE ASSEMBLY PROTEIN COX20, MITOCHONDRIAL"/>
    <property type="match status" value="1"/>
</dbReference>
<dbReference type="PANTHER" id="PTHR31586">
    <property type="entry name" value="CYTOCHROME C OXIDASE PROTEIN 20"/>
    <property type="match status" value="1"/>
</dbReference>
<evidence type="ECO:0000313" key="11">
    <source>
        <dbReference type="Proteomes" id="UP000270296"/>
    </source>
</evidence>
<dbReference type="Proteomes" id="UP000270296">
    <property type="component" value="Unassembled WGS sequence"/>
</dbReference>
<evidence type="ECO:0000256" key="2">
    <source>
        <dbReference type="ARBA" id="ARBA00009575"/>
    </source>
</evidence>
<dbReference type="GO" id="GO:0033617">
    <property type="term" value="P:mitochondrial respiratory chain complex IV assembly"/>
    <property type="evidence" value="ECO:0007669"/>
    <property type="project" value="InterPro"/>
</dbReference>
<dbReference type="GO" id="GO:0005743">
    <property type="term" value="C:mitochondrial inner membrane"/>
    <property type="evidence" value="ECO:0007669"/>
    <property type="project" value="UniProtKB-SubCell"/>
</dbReference>
<keyword evidence="7" id="KW-0496">Mitochondrion</keyword>